<dbReference type="GO" id="GO:0046654">
    <property type="term" value="P:tetrahydrofolate biosynthetic process"/>
    <property type="evidence" value="ECO:0007669"/>
    <property type="project" value="UniProtKB-UniPathway"/>
</dbReference>
<comment type="caution">
    <text evidence="10">The sequence shown here is derived from an EMBL/GenBank/DDBJ whole genome shotgun (WGS) entry which is preliminary data.</text>
</comment>
<dbReference type="PANTHER" id="PTHR43071">
    <property type="entry name" value="2-AMINO-4-HYDROXY-6-HYDROXYMETHYLDIHYDROPTERIDINE PYROPHOSPHOKINASE"/>
    <property type="match status" value="1"/>
</dbReference>
<evidence type="ECO:0000256" key="3">
    <source>
        <dbReference type="ARBA" id="ARBA00013253"/>
    </source>
</evidence>
<gene>
    <name evidence="10" type="ORF">EDD75_1610</name>
</gene>
<keyword evidence="4" id="KW-0808">Transferase</keyword>
<keyword evidence="8" id="KW-0289">Folate biosynthesis</keyword>
<proteinExistence type="predicted"/>
<keyword evidence="6 10" id="KW-0418">Kinase</keyword>
<dbReference type="InterPro" id="IPR035907">
    <property type="entry name" value="Hppk_sf"/>
</dbReference>
<sequence>MSGEVTAYIGVGSNLGDRRENMRRAVRLLAETGEITVKRVAPLYRTAPLGVEDQPEFFNSVVEVETALPPRELLAWLLKIEASLGRVREKRWGPRLIDLDLLLYGDLQLATPELTLPHPHLTERAFVVVPLSQLVPEMLLPGGFKAAELAGRLKKHQRVEKVAEEWLTPDFG</sequence>
<evidence type="ECO:0000313" key="10">
    <source>
        <dbReference type="EMBL" id="RPF42509.1"/>
    </source>
</evidence>
<dbReference type="InterPro" id="IPR000550">
    <property type="entry name" value="Hppk"/>
</dbReference>
<dbReference type="GO" id="GO:0046656">
    <property type="term" value="P:folic acid biosynthetic process"/>
    <property type="evidence" value="ECO:0007669"/>
    <property type="project" value="UniProtKB-KW"/>
</dbReference>
<protein>
    <recommendedName>
        <fullName evidence="3">2-amino-4-hydroxy-6-hydroxymethyldihydropteridine diphosphokinase</fullName>
        <ecNumber evidence="3">2.7.6.3</ecNumber>
    </recommendedName>
</protein>
<reference evidence="10 11" key="1">
    <citation type="submission" date="2018-11" db="EMBL/GenBank/DDBJ databases">
        <title>Genomic Encyclopedia of Type Strains, Phase IV (KMG-IV): sequencing the most valuable type-strain genomes for metagenomic binning, comparative biology and taxonomic classification.</title>
        <authorList>
            <person name="Goeker M."/>
        </authorList>
    </citation>
    <scope>NUCLEOTIDE SEQUENCE [LARGE SCALE GENOMIC DNA]</scope>
    <source>
        <strain evidence="10 11">DSM 102936</strain>
    </source>
</reference>
<evidence type="ECO:0000259" key="9">
    <source>
        <dbReference type="PROSITE" id="PS00794"/>
    </source>
</evidence>
<dbReference type="RefSeq" id="WP_211328155.1">
    <property type="nucleotide sequence ID" value="NZ_RKRE01000003.1"/>
</dbReference>
<dbReference type="EC" id="2.7.6.3" evidence="3"/>
<dbReference type="GO" id="GO:0016301">
    <property type="term" value="F:kinase activity"/>
    <property type="evidence" value="ECO:0007669"/>
    <property type="project" value="UniProtKB-KW"/>
</dbReference>
<dbReference type="UniPathway" id="UPA00077">
    <property type="reaction ID" value="UER00155"/>
</dbReference>
<dbReference type="GO" id="GO:0005524">
    <property type="term" value="F:ATP binding"/>
    <property type="evidence" value="ECO:0007669"/>
    <property type="project" value="UniProtKB-KW"/>
</dbReference>
<evidence type="ECO:0000256" key="4">
    <source>
        <dbReference type="ARBA" id="ARBA00022679"/>
    </source>
</evidence>
<dbReference type="PROSITE" id="PS00794">
    <property type="entry name" value="HPPK"/>
    <property type="match status" value="1"/>
</dbReference>
<dbReference type="AlphaFoldDB" id="A0A3N5AA65"/>
<comment type="pathway">
    <text evidence="2">Cofactor biosynthesis; tetrahydrofolate biosynthesis; 2-amino-4-hydroxy-6-hydroxymethyl-7,8-dihydropteridine diphosphate from 7,8-dihydroneopterin triphosphate: step 4/4.</text>
</comment>
<organism evidence="10 11">
    <name type="scientific">Thermodesulfitimonas autotrophica</name>
    <dbReference type="NCBI Taxonomy" id="1894989"/>
    <lineage>
        <taxon>Bacteria</taxon>
        <taxon>Bacillati</taxon>
        <taxon>Bacillota</taxon>
        <taxon>Clostridia</taxon>
        <taxon>Thermoanaerobacterales</taxon>
        <taxon>Thermoanaerobacteraceae</taxon>
        <taxon>Thermodesulfitimonas</taxon>
    </lineage>
</organism>
<dbReference type="PANTHER" id="PTHR43071:SF1">
    <property type="entry name" value="2-AMINO-4-HYDROXY-6-HYDROXYMETHYLDIHYDROPTERIDINE PYROPHOSPHOKINASE"/>
    <property type="match status" value="1"/>
</dbReference>
<keyword evidence="5" id="KW-0547">Nucleotide-binding</keyword>
<accession>A0A3N5AA65</accession>
<keyword evidence="11" id="KW-1185">Reference proteome</keyword>
<evidence type="ECO:0000256" key="1">
    <source>
        <dbReference type="ARBA" id="ARBA00000198"/>
    </source>
</evidence>
<dbReference type="EMBL" id="RKRE01000003">
    <property type="protein sequence ID" value="RPF42509.1"/>
    <property type="molecule type" value="Genomic_DNA"/>
</dbReference>
<keyword evidence="7" id="KW-0067">ATP-binding</keyword>
<evidence type="ECO:0000313" key="11">
    <source>
        <dbReference type="Proteomes" id="UP000282654"/>
    </source>
</evidence>
<dbReference type="NCBIfam" id="TIGR01498">
    <property type="entry name" value="folK"/>
    <property type="match status" value="1"/>
</dbReference>
<comment type="catalytic activity">
    <reaction evidence="1">
        <text>6-hydroxymethyl-7,8-dihydropterin + ATP = (7,8-dihydropterin-6-yl)methyl diphosphate + AMP + H(+)</text>
        <dbReference type="Rhea" id="RHEA:11412"/>
        <dbReference type="ChEBI" id="CHEBI:15378"/>
        <dbReference type="ChEBI" id="CHEBI:30616"/>
        <dbReference type="ChEBI" id="CHEBI:44841"/>
        <dbReference type="ChEBI" id="CHEBI:72950"/>
        <dbReference type="ChEBI" id="CHEBI:456215"/>
        <dbReference type="EC" id="2.7.6.3"/>
    </reaction>
</comment>
<name>A0A3N5AA65_9THEO</name>
<dbReference type="GO" id="GO:0003848">
    <property type="term" value="F:2-amino-4-hydroxy-6-hydroxymethyldihydropteridine diphosphokinase activity"/>
    <property type="evidence" value="ECO:0007669"/>
    <property type="project" value="UniProtKB-EC"/>
</dbReference>
<evidence type="ECO:0000256" key="5">
    <source>
        <dbReference type="ARBA" id="ARBA00022741"/>
    </source>
</evidence>
<dbReference type="Gene3D" id="3.30.70.560">
    <property type="entry name" value="7,8-Dihydro-6-hydroxymethylpterin-pyrophosphokinase HPPK"/>
    <property type="match status" value="1"/>
</dbReference>
<dbReference type="CDD" id="cd00483">
    <property type="entry name" value="HPPK"/>
    <property type="match status" value="1"/>
</dbReference>
<evidence type="ECO:0000256" key="2">
    <source>
        <dbReference type="ARBA" id="ARBA00005051"/>
    </source>
</evidence>
<dbReference type="Pfam" id="PF01288">
    <property type="entry name" value="HPPK"/>
    <property type="match status" value="1"/>
</dbReference>
<evidence type="ECO:0000256" key="6">
    <source>
        <dbReference type="ARBA" id="ARBA00022777"/>
    </source>
</evidence>
<evidence type="ECO:0000256" key="7">
    <source>
        <dbReference type="ARBA" id="ARBA00022840"/>
    </source>
</evidence>
<feature type="domain" description="7,8-dihydro-6-hydroxymethylpterin-pyrophosphokinase" evidence="9">
    <location>
        <begin position="91"/>
        <end position="102"/>
    </location>
</feature>
<dbReference type="SUPFAM" id="SSF55083">
    <property type="entry name" value="6-hydroxymethyl-7,8-dihydropterin pyrophosphokinase, HPPK"/>
    <property type="match status" value="1"/>
</dbReference>
<dbReference type="Proteomes" id="UP000282654">
    <property type="component" value="Unassembled WGS sequence"/>
</dbReference>
<evidence type="ECO:0000256" key="8">
    <source>
        <dbReference type="ARBA" id="ARBA00022909"/>
    </source>
</evidence>